<dbReference type="Pfam" id="PF24357">
    <property type="entry name" value="TMD0_ABC"/>
    <property type="match status" value="1"/>
</dbReference>
<feature type="transmembrane region" description="Helical" evidence="9">
    <location>
        <begin position="120"/>
        <end position="138"/>
    </location>
</feature>
<feature type="transmembrane region" description="Helical" evidence="9">
    <location>
        <begin position="338"/>
        <end position="359"/>
    </location>
</feature>
<dbReference type="InterPro" id="IPR050173">
    <property type="entry name" value="ABC_transporter_C-like"/>
</dbReference>
<dbReference type="Proteomes" id="UP000824782">
    <property type="component" value="Unassembled WGS sequence"/>
</dbReference>
<dbReference type="InterPro" id="IPR036640">
    <property type="entry name" value="ABC1_TM_sf"/>
</dbReference>
<dbReference type="AlphaFoldDB" id="A0AAV6YUL5"/>
<feature type="domain" description="ABC transmembrane type-1" evidence="10">
    <location>
        <begin position="304"/>
        <end position="384"/>
    </location>
</feature>
<evidence type="ECO:0000259" key="10">
    <source>
        <dbReference type="PROSITE" id="PS50929"/>
    </source>
</evidence>
<feature type="non-terminal residue" evidence="11">
    <location>
        <position position="1"/>
    </location>
</feature>
<keyword evidence="8 9" id="KW-0472">Membrane</keyword>
<organism evidence="11 12">
    <name type="scientific">Engystomops pustulosus</name>
    <name type="common">Tungara frog</name>
    <name type="synonym">Physalaemus pustulosus</name>
    <dbReference type="NCBI Taxonomy" id="76066"/>
    <lineage>
        <taxon>Eukaryota</taxon>
        <taxon>Metazoa</taxon>
        <taxon>Chordata</taxon>
        <taxon>Craniata</taxon>
        <taxon>Vertebrata</taxon>
        <taxon>Euteleostomi</taxon>
        <taxon>Amphibia</taxon>
        <taxon>Batrachia</taxon>
        <taxon>Anura</taxon>
        <taxon>Neobatrachia</taxon>
        <taxon>Hyloidea</taxon>
        <taxon>Leptodactylidae</taxon>
        <taxon>Leiuperinae</taxon>
        <taxon>Engystomops</taxon>
    </lineage>
</organism>
<evidence type="ECO:0000256" key="5">
    <source>
        <dbReference type="ARBA" id="ARBA00022741"/>
    </source>
</evidence>
<evidence type="ECO:0000313" key="12">
    <source>
        <dbReference type="Proteomes" id="UP000824782"/>
    </source>
</evidence>
<evidence type="ECO:0000256" key="6">
    <source>
        <dbReference type="ARBA" id="ARBA00022840"/>
    </source>
</evidence>
<dbReference type="PANTHER" id="PTHR24223:SF405">
    <property type="entry name" value="ATP-BINDING CASSETTE SUB-FAMILY C MEMBER 3"/>
    <property type="match status" value="1"/>
</dbReference>
<protein>
    <recommendedName>
        <fullName evidence="10">ABC transmembrane type-1 domain-containing protein</fullName>
    </recommendedName>
</protein>
<keyword evidence="12" id="KW-1185">Reference proteome</keyword>
<feature type="transmembrane region" description="Helical" evidence="9">
    <location>
        <begin position="294"/>
        <end position="312"/>
    </location>
</feature>
<feature type="transmembrane region" description="Helical" evidence="9">
    <location>
        <begin position="20"/>
        <end position="40"/>
    </location>
</feature>
<evidence type="ECO:0000313" key="11">
    <source>
        <dbReference type="EMBL" id="KAG8537478.1"/>
    </source>
</evidence>
<keyword evidence="6" id="KW-0067">ATP-binding</keyword>
<dbReference type="GO" id="GO:0005524">
    <property type="term" value="F:ATP binding"/>
    <property type="evidence" value="ECO:0007669"/>
    <property type="project" value="UniProtKB-KW"/>
</dbReference>
<dbReference type="SUPFAM" id="SSF90123">
    <property type="entry name" value="ABC transporter transmembrane region"/>
    <property type="match status" value="1"/>
</dbReference>
<dbReference type="GO" id="GO:0016020">
    <property type="term" value="C:membrane"/>
    <property type="evidence" value="ECO:0007669"/>
    <property type="project" value="UniProtKB-SubCell"/>
</dbReference>
<reference evidence="11" key="1">
    <citation type="thesis" date="2020" institute="ProQuest LLC" country="789 East Eisenhower Parkway, Ann Arbor, MI, USA">
        <title>Comparative Genomics and Chromosome Evolution.</title>
        <authorList>
            <person name="Mudd A.B."/>
        </authorList>
    </citation>
    <scope>NUCLEOTIDE SEQUENCE</scope>
    <source>
        <strain evidence="11">237g6f4</strain>
        <tissue evidence="11">Blood</tissue>
    </source>
</reference>
<comment type="caution">
    <text evidence="11">The sequence shown here is derived from an EMBL/GenBank/DDBJ whole genome shotgun (WGS) entry which is preliminary data.</text>
</comment>
<dbReference type="PROSITE" id="PS50929">
    <property type="entry name" value="ABC_TM1F"/>
    <property type="match status" value="1"/>
</dbReference>
<keyword evidence="5" id="KW-0547">Nucleotide-binding</keyword>
<evidence type="ECO:0000256" key="1">
    <source>
        <dbReference type="ARBA" id="ARBA00004141"/>
    </source>
</evidence>
<feature type="transmembrane region" description="Helical" evidence="9">
    <location>
        <begin position="89"/>
        <end position="108"/>
    </location>
</feature>
<proteinExistence type="inferred from homology"/>
<keyword evidence="7 9" id="KW-1133">Transmembrane helix</keyword>
<feature type="non-terminal residue" evidence="11">
    <location>
        <position position="384"/>
    </location>
</feature>
<comment type="subcellular location">
    <subcellularLocation>
        <location evidence="1">Membrane</location>
        <topology evidence="1">Multi-pass membrane protein</topology>
    </subcellularLocation>
</comment>
<accession>A0AAV6YUL5</accession>
<comment type="similarity">
    <text evidence="2">Belongs to the ABC transporter superfamily. ABCC family. Conjugate transporter (TC 3.A.1.208) subfamily.</text>
</comment>
<evidence type="ECO:0000256" key="9">
    <source>
        <dbReference type="SAM" id="Phobius"/>
    </source>
</evidence>
<dbReference type="PANTHER" id="PTHR24223">
    <property type="entry name" value="ATP-BINDING CASSETTE SUB-FAMILY C"/>
    <property type="match status" value="1"/>
</dbReference>
<evidence type="ECO:0000256" key="2">
    <source>
        <dbReference type="ARBA" id="ARBA00009726"/>
    </source>
</evidence>
<gene>
    <name evidence="11" type="ORF">GDO81_024469</name>
</gene>
<evidence type="ECO:0000256" key="3">
    <source>
        <dbReference type="ARBA" id="ARBA00022448"/>
    </source>
</evidence>
<sequence length="384" mass="44461">DPNLTLYTNNPDLTPCFQNTIIAWIPCIYLWAILPFYIIYIKYNRKGYIVLSTLSKAKTLFGVLLWLVCWADLFYSFHNLAQSDPPPPVFFVTPLIVGITMIAATILMQYERLRGVRSSGVLIIFWFLATLCAIVPFRSKVMSSVREGVSDRFRFTTFFIYFTLLVLELILSCFKEAPPFFSPIRSDCNPCPEAEAGFLSRLTFWWFTRLAILGYRRPLEDKDLWSLNEDDTSKEVVTKLIKEWEKEKTRIRTTQVPITKTQEIELNHVDEKLAESDVLIEDGKKVKEPSFLKVLLKTFGPFFLIGSVFKLFQDLLSFVNPQLLSILIDFIKNREAPAWWGFSIAALMFLSSVAQTLILHQHFQYCFVTGMRLRSAITGIIYRK</sequence>
<name>A0AAV6YUL5_ENGPU</name>
<keyword evidence="3" id="KW-0813">Transport</keyword>
<dbReference type="InterPro" id="IPR056227">
    <property type="entry name" value="TMD0_ABC"/>
</dbReference>
<dbReference type="InterPro" id="IPR011527">
    <property type="entry name" value="ABC1_TM_dom"/>
</dbReference>
<evidence type="ECO:0000256" key="7">
    <source>
        <dbReference type="ARBA" id="ARBA00022989"/>
    </source>
</evidence>
<keyword evidence="4 9" id="KW-0812">Transmembrane</keyword>
<dbReference type="EMBL" id="WNYA01029868">
    <property type="protein sequence ID" value="KAG8537478.1"/>
    <property type="molecule type" value="Genomic_DNA"/>
</dbReference>
<dbReference type="Gene3D" id="1.20.1560.10">
    <property type="entry name" value="ABC transporter type 1, transmembrane domain"/>
    <property type="match status" value="1"/>
</dbReference>
<feature type="transmembrane region" description="Helical" evidence="9">
    <location>
        <begin position="158"/>
        <end position="174"/>
    </location>
</feature>
<evidence type="ECO:0000256" key="8">
    <source>
        <dbReference type="ARBA" id="ARBA00023136"/>
    </source>
</evidence>
<dbReference type="GO" id="GO:0140359">
    <property type="term" value="F:ABC-type transporter activity"/>
    <property type="evidence" value="ECO:0007669"/>
    <property type="project" value="InterPro"/>
</dbReference>
<evidence type="ECO:0000256" key="4">
    <source>
        <dbReference type="ARBA" id="ARBA00022692"/>
    </source>
</evidence>